<dbReference type="Gene3D" id="3.90.78.10">
    <property type="entry name" value="UDP-N-acetylenolpyruvoylglucosamine reductase, C-terminal domain"/>
    <property type="match status" value="1"/>
</dbReference>
<reference evidence="23" key="1">
    <citation type="journal article" date="2019" name="Int. J. Syst. Evol. Microbiol.">
        <title>The Global Catalogue of Microorganisms (GCM) 10K type strain sequencing project: providing services to taxonomists for standard genome sequencing and annotation.</title>
        <authorList>
            <consortium name="The Broad Institute Genomics Platform"/>
            <consortium name="The Broad Institute Genome Sequencing Center for Infectious Disease"/>
            <person name="Wu L."/>
            <person name="Ma J."/>
        </authorList>
    </citation>
    <scope>NUCLEOTIDE SEQUENCE [LARGE SCALE GENOMIC DNA]</scope>
    <source>
        <strain evidence="23">CGMCC 1.10992</strain>
    </source>
</reference>
<evidence type="ECO:0000313" key="22">
    <source>
        <dbReference type="EMBL" id="MFD2097502.1"/>
    </source>
</evidence>
<dbReference type="HAMAP" id="MF_00037">
    <property type="entry name" value="MurB"/>
    <property type="match status" value="1"/>
</dbReference>
<dbReference type="InterPro" id="IPR016169">
    <property type="entry name" value="FAD-bd_PCMH_sub2"/>
</dbReference>
<evidence type="ECO:0000256" key="14">
    <source>
        <dbReference type="ARBA" id="ARBA00022984"/>
    </source>
</evidence>
<comment type="similarity">
    <text evidence="5 20">Belongs to the MurB family.</text>
</comment>
<keyword evidence="23" id="KW-1185">Reference proteome</keyword>
<keyword evidence="17 20" id="KW-0961">Cell wall biogenesis/degradation</keyword>
<keyword evidence="10 20" id="KW-0285">Flavoprotein</keyword>
<dbReference type="GO" id="GO:0008762">
    <property type="term" value="F:UDP-N-acetylmuramate dehydrogenase activity"/>
    <property type="evidence" value="ECO:0007669"/>
    <property type="project" value="UniProtKB-EC"/>
</dbReference>
<evidence type="ECO:0000256" key="20">
    <source>
        <dbReference type="HAMAP-Rule" id="MF_00037"/>
    </source>
</evidence>
<keyword evidence="12 20" id="KW-0521">NADP</keyword>
<evidence type="ECO:0000256" key="1">
    <source>
        <dbReference type="ARBA" id="ARBA00001974"/>
    </source>
</evidence>
<evidence type="ECO:0000256" key="17">
    <source>
        <dbReference type="ARBA" id="ARBA00023316"/>
    </source>
</evidence>
<dbReference type="RefSeq" id="WP_345341367.1">
    <property type="nucleotide sequence ID" value="NZ_BAABLI010000024.1"/>
</dbReference>
<evidence type="ECO:0000256" key="5">
    <source>
        <dbReference type="ARBA" id="ARBA00010485"/>
    </source>
</evidence>
<evidence type="ECO:0000256" key="2">
    <source>
        <dbReference type="ARBA" id="ARBA00003921"/>
    </source>
</evidence>
<dbReference type="InterPro" id="IPR003170">
    <property type="entry name" value="MurB"/>
</dbReference>
<keyword evidence="16 20" id="KW-0131">Cell cycle</keyword>
<dbReference type="Gene3D" id="3.30.43.10">
    <property type="entry name" value="Uridine Diphospho-n-acetylenolpyruvylglucosamine Reductase, domain 2"/>
    <property type="match status" value="1"/>
</dbReference>
<evidence type="ECO:0000256" key="19">
    <source>
        <dbReference type="ARBA" id="ARBA00048914"/>
    </source>
</evidence>
<dbReference type="PANTHER" id="PTHR21071:SF4">
    <property type="entry name" value="UDP-N-ACETYLENOLPYRUVOYLGLUCOSAMINE REDUCTASE"/>
    <property type="match status" value="1"/>
</dbReference>
<evidence type="ECO:0000256" key="11">
    <source>
        <dbReference type="ARBA" id="ARBA00022827"/>
    </source>
</evidence>
<dbReference type="InterPro" id="IPR011601">
    <property type="entry name" value="MurB_C"/>
</dbReference>
<comment type="function">
    <text evidence="2 20">Cell wall formation.</text>
</comment>
<dbReference type="InterPro" id="IPR006094">
    <property type="entry name" value="Oxid_FAD_bind_N"/>
</dbReference>
<feature type="active site" evidence="20">
    <location>
        <position position="318"/>
    </location>
</feature>
<evidence type="ECO:0000256" key="16">
    <source>
        <dbReference type="ARBA" id="ARBA00023306"/>
    </source>
</evidence>
<evidence type="ECO:0000256" key="13">
    <source>
        <dbReference type="ARBA" id="ARBA00022960"/>
    </source>
</evidence>
<dbReference type="SUPFAM" id="SSF56176">
    <property type="entry name" value="FAD-binding/transporter-associated domain-like"/>
    <property type="match status" value="1"/>
</dbReference>
<dbReference type="Pfam" id="PF02873">
    <property type="entry name" value="MurB_C"/>
    <property type="match status" value="1"/>
</dbReference>
<dbReference type="EMBL" id="JBHUHT010000024">
    <property type="protein sequence ID" value="MFD2097502.1"/>
    <property type="molecule type" value="Genomic_DNA"/>
</dbReference>
<keyword evidence="11 20" id="KW-0274">FAD</keyword>
<evidence type="ECO:0000256" key="3">
    <source>
        <dbReference type="ARBA" id="ARBA00004496"/>
    </source>
</evidence>
<protein>
    <recommendedName>
        <fullName evidence="7 20">UDP-N-acetylenolpyruvoylglucosamine reductase</fullName>
        <ecNumber evidence="6 20">1.3.1.98</ecNumber>
    </recommendedName>
    <alternativeName>
        <fullName evidence="18 20">UDP-N-acetylmuramate dehydrogenase</fullName>
    </alternativeName>
</protein>
<keyword evidence="9 20" id="KW-0132">Cell division</keyword>
<comment type="pathway">
    <text evidence="4 20">Cell wall biogenesis; peptidoglycan biosynthesis.</text>
</comment>
<evidence type="ECO:0000256" key="6">
    <source>
        <dbReference type="ARBA" id="ARBA00012518"/>
    </source>
</evidence>
<evidence type="ECO:0000256" key="18">
    <source>
        <dbReference type="ARBA" id="ARBA00031026"/>
    </source>
</evidence>
<evidence type="ECO:0000259" key="21">
    <source>
        <dbReference type="PROSITE" id="PS51387"/>
    </source>
</evidence>
<evidence type="ECO:0000256" key="8">
    <source>
        <dbReference type="ARBA" id="ARBA00022490"/>
    </source>
</evidence>
<comment type="subcellular location">
    <subcellularLocation>
        <location evidence="3 20">Cytoplasm</location>
    </subcellularLocation>
</comment>
<accession>A0ABW4XRA3</accession>
<comment type="caution">
    <text evidence="22">The sequence shown here is derived from an EMBL/GenBank/DDBJ whole genome shotgun (WGS) entry which is preliminary data.</text>
</comment>
<dbReference type="NCBIfam" id="TIGR00179">
    <property type="entry name" value="murB"/>
    <property type="match status" value="1"/>
</dbReference>
<evidence type="ECO:0000256" key="9">
    <source>
        <dbReference type="ARBA" id="ARBA00022618"/>
    </source>
</evidence>
<comment type="cofactor">
    <cofactor evidence="1 20">
        <name>FAD</name>
        <dbReference type="ChEBI" id="CHEBI:57692"/>
    </cofactor>
</comment>
<name>A0ABW4XRA3_9GAMM</name>
<proteinExistence type="inferred from homology"/>
<dbReference type="InterPro" id="IPR016167">
    <property type="entry name" value="FAD-bd_PCMH_sub1"/>
</dbReference>
<evidence type="ECO:0000256" key="15">
    <source>
        <dbReference type="ARBA" id="ARBA00023002"/>
    </source>
</evidence>
<dbReference type="Gene3D" id="3.30.465.10">
    <property type="match status" value="1"/>
</dbReference>
<evidence type="ECO:0000256" key="10">
    <source>
        <dbReference type="ARBA" id="ARBA00022630"/>
    </source>
</evidence>
<keyword evidence="15 20" id="KW-0560">Oxidoreductase</keyword>
<dbReference type="InterPro" id="IPR036635">
    <property type="entry name" value="MurB_C_sf"/>
</dbReference>
<comment type="catalytic activity">
    <reaction evidence="19 20">
        <text>UDP-N-acetyl-alpha-D-muramate + NADP(+) = UDP-N-acetyl-3-O-(1-carboxyvinyl)-alpha-D-glucosamine + NADPH + H(+)</text>
        <dbReference type="Rhea" id="RHEA:12248"/>
        <dbReference type="ChEBI" id="CHEBI:15378"/>
        <dbReference type="ChEBI" id="CHEBI:57783"/>
        <dbReference type="ChEBI" id="CHEBI:58349"/>
        <dbReference type="ChEBI" id="CHEBI:68483"/>
        <dbReference type="ChEBI" id="CHEBI:70757"/>
        <dbReference type="EC" id="1.3.1.98"/>
    </reaction>
</comment>
<evidence type="ECO:0000256" key="12">
    <source>
        <dbReference type="ARBA" id="ARBA00022857"/>
    </source>
</evidence>
<dbReference type="InterPro" id="IPR036318">
    <property type="entry name" value="FAD-bd_PCMH-like_sf"/>
</dbReference>
<dbReference type="InterPro" id="IPR016166">
    <property type="entry name" value="FAD-bd_PCMH"/>
</dbReference>
<dbReference type="Pfam" id="PF01565">
    <property type="entry name" value="FAD_binding_4"/>
    <property type="match status" value="1"/>
</dbReference>
<dbReference type="EC" id="1.3.1.98" evidence="6 20"/>
<keyword evidence="8 20" id="KW-0963">Cytoplasm</keyword>
<dbReference type="PROSITE" id="PS51387">
    <property type="entry name" value="FAD_PCMH"/>
    <property type="match status" value="1"/>
</dbReference>
<evidence type="ECO:0000313" key="23">
    <source>
        <dbReference type="Proteomes" id="UP001597380"/>
    </source>
</evidence>
<sequence>MNLKPFHTFGISAECREITFLSDIDTLVGLADGPLPLILGSGSNILPYQTITKPIVINQLKGITIKELEGCFLVRAAAGENWHDLVMYCIARGMPGLENLALIPGTVGAAPIQNIGAYGVEQGSFCESVELFNWNTKQVETLDHRSCKFGYRDSTFKRNPELGVITAVTYKLPKSWEPHIGYAPLRSLEQQQPLSAMAIANRVIETRQSKLPDPKQLGNAGSFFKNPRVTNEHRATLVDAYPDLVWFEDGEGYSKLAAGWLIDKLGLKGYTVGDASVHQQQALVLVNLGTANAADVIRLAGEVRAKVNENFSILLEPEVQLIGRDGRTDLDTALDSLNA</sequence>
<dbReference type="SUPFAM" id="SSF56194">
    <property type="entry name" value="Uridine diphospho-N-Acetylenolpyruvylglucosamine reductase, MurB, C-terminal domain"/>
    <property type="match status" value="1"/>
</dbReference>
<feature type="domain" description="FAD-binding PCMH-type" evidence="21">
    <location>
        <begin position="1"/>
        <end position="175"/>
    </location>
</feature>
<dbReference type="Proteomes" id="UP001597380">
    <property type="component" value="Unassembled WGS sequence"/>
</dbReference>
<organism evidence="22 23">
    <name type="scientific">Corallincola platygyrae</name>
    <dbReference type="NCBI Taxonomy" id="1193278"/>
    <lineage>
        <taxon>Bacteria</taxon>
        <taxon>Pseudomonadati</taxon>
        <taxon>Pseudomonadota</taxon>
        <taxon>Gammaproteobacteria</taxon>
        <taxon>Alteromonadales</taxon>
        <taxon>Psychromonadaceae</taxon>
        <taxon>Corallincola</taxon>
    </lineage>
</organism>
<dbReference type="NCBIfam" id="NF000755">
    <property type="entry name" value="PRK00046.1"/>
    <property type="match status" value="1"/>
</dbReference>
<gene>
    <name evidence="20 22" type="primary">murB</name>
    <name evidence="22" type="ORF">ACFSJ3_16030</name>
</gene>
<keyword evidence="13 20" id="KW-0133">Cell shape</keyword>
<keyword evidence="14 20" id="KW-0573">Peptidoglycan synthesis</keyword>
<feature type="active site" description="Proton donor" evidence="20">
    <location>
        <position position="222"/>
    </location>
</feature>
<evidence type="ECO:0000256" key="7">
    <source>
        <dbReference type="ARBA" id="ARBA00015188"/>
    </source>
</evidence>
<feature type="active site" evidence="20">
    <location>
        <position position="152"/>
    </location>
</feature>
<evidence type="ECO:0000256" key="4">
    <source>
        <dbReference type="ARBA" id="ARBA00004752"/>
    </source>
</evidence>
<dbReference type="PANTHER" id="PTHR21071">
    <property type="entry name" value="UDP-N-ACETYLENOLPYRUVOYLGLUCOSAMINE REDUCTASE"/>
    <property type="match status" value="1"/>
</dbReference>